<feature type="transmembrane region" description="Helical" evidence="2">
    <location>
        <begin position="44"/>
        <end position="64"/>
    </location>
</feature>
<proteinExistence type="predicted"/>
<dbReference type="GeneID" id="129333967"/>
<evidence type="ECO:0000256" key="1">
    <source>
        <dbReference type="SAM" id="MobiDB-lite"/>
    </source>
</evidence>
<protein>
    <submittedName>
        <fullName evidence="4">Probable C-mannosyltransferase DPY19L4</fullName>
    </submittedName>
</protein>
<organism evidence="3 4">
    <name type="scientific">Eublepharis macularius</name>
    <name type="common">Leopard gecko</name>
    <name type="synonym">Cyrtodactylus macularius</name>
    <dbReference type="NCBI Taxonomy" id="481883"/>
    <lineage>
        <taxon>Eukaryota</taxon>
        <taxon>Metazoa</taxon>
        <taxon>Chordata</taxon>
        <taxon>Craniata</taxon>
        <taxon>Vertebrata</taxon>
        <taxon>Euteleostomi</taxon>
        <taxon>Lepidosauria</taxon>
        <taxon>Squamata</taxon>
        <taxon>Bifurcata</taxon>
        <taxon>Gekkota</taxon>
        <taxon>Eublepharidae</taxon>
        <taxon>Eublepharinae</taxon>
        <taxon>Eublepharis</taxon>
    </lineage>
</organism>
<evidence type="ECO:0000256" key="2">
    <source>
        <dbReference type="SAM" id="Phobius"/>
    </source>
</evidence>
<feature type="region of interest" description="Disordered" evidence="1">
    <location>
        <begin position="1"/>
        <end position="36"/>
    </location>
</feature>
<evidence type="ECO:0000313" key="4">
    <source>
        <dbReference type="RefSeq" id="XP_054841871.1"/>
    </source>
</evidence>
<dbReference type="AlphaFoldDB" id="A0AA97JRK0"/>
<dbReference type="RefSeq" id="XP_054841871.1">
    <property type="nucleotide sequence ID" value="XM_054985896.1"/>
</dbReference>
<keyword evidence="3" id="KW-1185">Reference proteome</keyword>
<sequence>MRTVEVRQRKKPNGTETEERAPEEGNEENKKPKKSPRYDLIPRFAKLFFGCVAAIVSGMMYAMYLSTYHERKFWFSGRPVFMNLPVTTELCH</sequence>
<evidence type="ECO:0000313" key="3">
    <source>
        <dbReference type="Proteomes" id="UP001190640"/>
    </source>
</evidence>
<reference evidence="4" key="1">
    <citation type="submission" date="2025-08" db="UniProtKB">
        <authorList>
            <consortium name="RefSeq"/>
        </authorList>
    </citation>
    <scope>IDENTIFICATION</scope>
    <source>
        <tissue evidence="4">Blood</tissue>
    </source>
</reference>
<feature type="compositionally biased region" description="Basic and acidic residues" evidence="1">
    <location>
        <begin position="17"/>
        <end position="30"/>
    </location>
</feature>
<gene>
    <name evidence="4" type="primary">LOC129333967</name>
</gene>
<keyword evidence="2" id="KW-1133">Transmembrane helix</keyword>
<dbReference type="KEGG" id="emc:129333967"/>
<keyword evidence="2" id="KW-0812">Transmembrane</keyword>
<accession>A0AA97JRK0</accession>
<name>A0AA97JRK0_EUBMA</name>
<keyword evidence="2" id="KW-0472">Membrane</keyword>
<dbReference type="Proteomes" id="UP001190640">
    <property type="component" value="Chromosome 7"/>
</dbReference>